<dbReference type="EC" id="2.8.3.16" evidence="2"/>
<dbReference type="InterPro" id="IPR044855">
    <property type="entry name" value="CoA-Trfase_III_dom3_sf"/>
</dbReference>
<organism evidence="2 3">
    <name type="scientific">Devosia subaequoris</name>
    <dbReference type="NCBI Taxonomy" id="395930"/>
    <lineage>
        <taxon>Bacteria</taxon>
        <taxon>Pseudomonadati</taxon>
        <taxon>Pseudomonadota</taxon>
        <taxon>Alphaproteobacteria</taxon>
        <taxon>Hyphomicrobiales</taxon>
        <taxon>Devosiaceae</taxon>
        <taxon>Devosia</taxon>
    </lineage>
</organism>
<comment type="caution">
    <text evidence="2">The sequence shown here is derived from an EMBL/GenBank/DDBJ whole genome shotgun (WGS) entry which is preliminary data.</text>
</comment>
<sequence length="396" mass="42718">MTSQQSQFGAGALAGMRVLDVSQVMAGPFCCMMLGDMGADVIKVEPPQGGDQTRRAMGFKLKGDDSLGFLNMNRNKRSITIDLKSDEGREIFYALARTADVIVENYRPGTMKKLGIDYDTISKINPGIIYASISGFGQSGPWADRPGFDLIAQAATGVMSITGHPGGPPAKSGVPVTDIGCSLFALYAILTAYIGRQKSGEGQHIDASLYDAGIAFAVWDICEYWGTGNVPERIGTANRMAAPYQAVEASDGYFVFGANNDRLYRRLCEVIGRPDLLDNPDYATNALRMANREALIGALEKSFVQWTRAECVDMLLAVGIPAGPINDYAEALENEHARERDVVMKIDHPIEGEVNSIGFPVRLSGTPQQVRRPPPLLGEHTAEILAELGIKPAAAQ</sequence>
<dbReference type="Pfam" id="PF02515">
    <property type="entry name" value="CoA_transf_3"/>
    <property type="match status" value="1"/>
</dbReference>
<protein>
    <submittedName>
        <fullName evidence="2">Formyl-CoA transferase</fullName>
        <ecNumber evidence="2">2.8.3.16</ecNumber>
    </submittedName>
</protein>
<dbReference type="SUPFAM" id="SSF89796">
    <property type="entry name" value="CoA-transferase family III (CaiB/BaiF)"/>
    <property type="match status" value="1"/>
</dbReference>
<dbReference type="InterPro" id="IPR050483">
    <property type="entry name" value="CoA-transferase_III_domain"/>
</dbReference>
<dbReference type="EMBL" id="JACIEW010000013">
    <property type="protein sequence ID" value="MBB4053944.1"/>
    <property type="molecule type" value="Genomic_DNA"/>
</dbReference>
<dbReference type="Gene3D" id="3.40.50.10540">
    <property type="entry name" value="Crotonobetainyl-coa:carnitine coa-transferase, domain 1"/>
    <property type="match status" value="1"/>
</dbReference>
<dbReference type="Gene3D" id="3.30.1540.10">
    <property type="entry name" value="formyl-coa transferase, domain 3"/>
    <property type="match status" value="1"/>
</dbReference>
<dbReference type="InterPro" id="IPR023606">
    <property type="entry name" value="CoA-Trfase_III_dom_1_sf"/>
</dbReference>
<reference evidence="2 3" key="1">
    <citation type="submission" date="2020-08" db="EMBL/GenBank/DDBJ databases">
        <title>Genomic Encyclopedia of Type Strains, Phase IV (KMG-IV): sequencing the most valuable type-strain genomes for metagenomic binning, comparative biology and taxonomic classification.</title>
        <authorList>
            <person name="Goeker M."/>
        </authorList>
    </citation>
    <scope>NUCLEOTIDE SEQUENCE [LARGE SCALE GENOMIC DNA]</scope>
    <source>
        <strain evidence="2 3">DSM 23447</strain>
    </source>
</reference>
<evidence type="ECO:0000313" key="2">
    <source>
        <dbReference type="EMBL" id="MBB4053944.1"/>
    </source>
</evidence>
<dbReference type="GO" id="GO:0033608">
    <property type="term" value="F:formyl-CoA transferase activity"/>
    <property type="evidence" value="ECO:0007669"/>
    <property type="project" value="UniProtKB-EC"/>
</dbReference>
<keyword evidence="3" id="KW-1185">Reference proteome</keyword>
<accession>A0A7W6IQS0</accession>
<proteinExistence type="predicted"/>
<name>A0A7W6IQS0_9HYPH</name>
<dbReference type="RefSeq" id="WP_183312692.1">
    <property type="nucleotide sequence ID" value="NZ_JACIEW010000013.1"/>
</dbReference>
<keyword evidence="1 2" id="KW-0808">Transferase</keyword>
<dbReference type="InterPro" id="IPR003673">
    <property type="entry name" value="CoA-Trfase_fam_III"/>
</dbReference>
<dbReference type="PANTHER" id="PTHR48207">
    <property type="entry name" value="SUCCINATE--HYDROXYMETHYLGLUTARATE COA-TRANSFERASE"/>
    <property type="match status" value="1"/>
</dbReference>
<evidence type="ECO:0000313" key="3">
    <source>
        <dbReference type="Proteomes" id="UP000547011"/>
    </source>
</evidence>
<gene>
    <name evidence="2" type="ORF">GGR20_003615</name>
</gene>
<dbReference type="PANTHER" id="PTHR48207:SF3">
    <property type="entry name" value="SUCCINATE--HYDROXYMETHYLGLUTARATE COA-TRANSFERASE"/>
    <property type="match status" value="1"/>
</dbReference>
<evidence type="ECO:0000256" key="1">
    <source>
        <dbReference type="ARBA" id="ARBA00022679"/>
    </source>
</evidence>
<dbReference type="AlphaFoldDB" id="A0A7W6IQS0"/>
<dbReference type="Proteomes" id="UP000547011">
    <property type="component" value="Unassembled WGS sequence"/>
</dbReference>